<proteinExistence type="predicted"/>
<reference evidence="1" key="2">
    <citation type="journal article" date="2015" name="Data Brief">
        <title>Shoot transcriptome of the giant reed, Arundo donax.</title>
        <authorList>
            <person name="Barrero R.A."/>
            <person name="Guerrero F.D."/>
            <person name="Moolhuijzen P."/>
            <person name="Goolsby J.A."/>
            <person name="Tidwell J."/>
            <person name="Bellgard S.E."/>
            <person name="Bellgard M.I."/>
        </authorList>
    </citation>
    <scope>NUCLEOTIDE SEQUENCE</scope>
    <source>
        <tissue evidence="1">Shoot tissue taken approximately 20 cm above the soil surface</tissue>
    </source>
</reference>
<sequence>MVYTCYSVKRLPATVLHACLCEI</sequence>
<dbReference type="EMBL" id="GBRH01248419">
    <property type="protein sequence ID" value="JAD49476.1"/>
    <property type="molecule type" value="Transcribed_RNA"/>
</dbReference>
<name>A0A0A9AEC0_ARUDO</name>
<dbReference type="AlphaFoldDB" id="A0A0A9AEC0"/>
<protein>
    <submittedName>
        <fullName evidence="1">Uncharacterized protein</fullName>
    </submittedName>
</protein>
<reference evidence="1" key="1">
    <citation type="submission" date="2014-09" db="EMBL/GenBank/DDBJ databases">
        <authorList>
            <person name="Magalhaes I.L.F."/>
            <person name="Oliveira U."/>
            <person name="Santos F.R."/>
            <person name="Vidigal T.H.D.A."/>
            <person name="Brescovit A.D."/>
            <person name="Santos A.J."/>
        </authorList>
    </citation>
    <scope>NUCLEOTIDE SEQUENCE</scope>
    <source>
        <tissue evidence="1">Shoot tissue taken approximately 20 cm above the soil surface</tissue>
    </source>
</reference>
<evidence type="ECO:0000313" key="1">
    <source>
        <dbReference type="EMBL" id="JAD49476.1"/>
    </source>
</evidence>
<accession>A0A0A9AEC0</accession>
<organism evidence="1">
    <name type="scientific">Arundo donax</name>
    <name type="common">Giant reed</name>
    <name type="synonym">Donax arundinaceus</name>
    <dbReference type="NCBI Taxonomy" id="35708"/>
    <lineage>
        <taxon>Eukaryota</taxon>
        <taxon>Viridiplantae</taxon>
        <taxon>Streptophyta</taxon>
        <taxon>Embryophyta</taxon>
        <taxon>Tracheophyta</taxon>
        <taxon>Spermatophyta</taxon>
        <taxon>Magnoliopsida</taxon>
        <taxon>Liliopsida</taxon>
        <taxon>Poales</taxon>
        <taxon>Poaceae</taxon>
        <taxon>PACMAD clade</taxon>
        <taxon>Arundinoideae</taxon>
        <taxon>Arundineae</taxon>
        <taxon>Arundo</taxon>
    </lineage>
</organism>